<dbReference type="InterPro" id="IPR007627">
    <property type="entry name" value="RNA_pol_sigma70_r2"/>
</dbReference>
<dbReference type="PANTHER" id="PTHR43133:SF51">
    <property type="entry name" value="RNA POLYMERASE SIGMA FACTOR"/>
    <property type="match status" value="1"/>
</dbReference>
<dbReference type="InterPro" id="IPR014284">
    <property type="entry name" value="RNA_pol_sigma-70_dom"/>
</dbReference>
<dbReference type="CDD" id="cd06171">
    <property type="entry name" value="Sigma70_r4"/>
    <property type="match status" value="1"/>
</dbReference>
<dbReference type="InterPro" id="IPR039425">
    <property type="entry name" value="RNA_pol_sigma-70-like"/>
</dbReference>
<evidence type="ECO:0000256" key="4">
    <source>
        <dbReference type="ARBA" id="ARBA00023163"/>
    </source>
</evidence>
<dbReference type="NCBIfam" id="TIGR02937">
    <property type="entry name" value="sigma70-ECF"/>
    <property type="match status" value="1"/>
</dbReference>
<dbReference type="SUPFAM" id="SSF88659">
    <property type="entry name" value="Sigma3 and sigma4 domains of RNA polymerase sigma factors"/>
    <property type="match status" value="1"/>
</dbReference>
<comment type="caution">
    <text evidence="6">The sequence shown here is derived from an EMBL/GenBank/DDBJ whole genome shotgun (WGS) entry which is preliminary data.</text>
</comment>
<dbReference type="EMBL" id="JBBMFC010000002">
    <property type="protein sequence ID" value="MEQ2577488.1"/>
    <property type="molecule type" value="Genomic_DNA"/>
</dbReference>
<keyword evidence="4" id="KW-0804">Transcription</keyword>
<dbReference type="InterPro" id="IPR013324">
    <property type="entry name" value="RNA_pol_sigma_r3/r4-like"/>
</dbReference>
<accession>A0ABV1HX24</accession>
<protein>
    <submittedName>
        <fullName evidence="6">Sigma-70 family RNA polymerase sigma factor</fullName>
    </submittedName>
</protein>
<gene>
    <name evidence="6" type="ORF">WMO62_01370</name>
</gene>
<keyword evidence="7" id="KW-1185">Reference proteome</keyword>
<comment type="similarity">
    <text evidence="1">Belongs to the sigma-70 factor family. ECF subfamily.</text>
</comment>
<keyword evidence="2" id="KW-0805">Transcription regulation</keyword>
<proteinExistence type="inferred from homology"/>
<dbReference type="Pfam" id="PF08281">
    <property type="entry name" value="Sigma70_r4_2"/>
    <property type="match status" value="1"/>
</dbReference>
<evidence type="ECO:0000313" key="7">
    <source>
        <dbReference type="Proteomes" id="UP001470288"/>
    </source>
</evidence>
<evidence type="ECO:0000313" key="6">
    <source>
        <dbReference type="EMBL" id="MEQ2577488.1"/>
    </source>
</evidence>
<dbReference type="InterPro" id="IPR013325">
    <property type="entry name" value="RNA_pol_sigma_r2"/>
</dbReference>
<evidence type="ECO:0000256" key="1">
    <source>
        <dbReference type="ARBA" id="ARBA00010641"/>
    </source>
</evidence>
<evidence type="ECO:0000256" key="2">
    <source>
        <dbReference type="ARBA" id="ARBA00023015"/>
    </source>
</evidence>
<dbReference type="InterPro" id="IPR013249">
    <property type="entry name" value="RNA_pol_sigma70_r4_t2"/>
</dbReference>
<dbReference type="SUPFAM" id="SSF88946">
    <property type="entry name" value="Sigma2 domain of RNA polymerase sigma factors"/>
    <property type="match status" value="1"/>
</dbReference>
<dbReference type="InterPro" id="IPR036388">
    <property type="entry name" value="WH-like_DNA-bd_sf"/>
</dbReference>
<dbReference type="RefSeq" id="WP_349143552.1">
    <property type="nucleotide sequence ID" value="NZ_JBBMFC010000002.1"/>
</dbReference>
<feature type="domain" description="HTH luxR-type" evidence="5">
    <location>
        <begin position="120"/>
        <end position="147"/>
    </location>
</feature>
<sequence>MSKEEFAVFAGKYMDMIYRVAYSWTKNSHDANDVTQEVLIQLYKTTKEFESDSHMKNWLIRVTVNQCKMLFRSPRNHMEDIEDYAETLGFEDKSYLDLFCAVMKLDKKYRVPLLLFYYEGYSTQEIADLLGLPGKTVSTRLFRAKTKLKVYLKEE</sequence>
<dbReference type="PANTHER" id="PTHR43133">
    <property type="entry name" value="RNA POLYMERASE ECF-TYPE SIGMA FACTO"/>
    <property type="match status" value="1"/>
</dbReference>
<dbReference type="Pfam" id="PF04542">
    <property type="entry name" value="Sigma70_r2"/>
    <property type="match status" value="1"/>
</dbReference>
<dbReference type="PROSITE" id="PS00622">
    <property type="entry name" value="HTH_LUXR_1"/>
    <property type="match status" value="1"/>
</dbReference>
<reference evidence="6 7" key="1">
    <citation type="submission" date="2024-03" db="EMBL/GenBank/DDBJ databases">
        <title>Human intestinal bacterial collection.</title>
        <authorList>
            <person name="Pauvert C."/>
            <person name="Hitch T.C.A."/>
            <person name="Clavel T."/>
        </authorList>
    </citation>
    <scope>NUCLEOTIDE SEQUENCE [LARGE SCALE GENOMIC DNA]</scope>
    <source>
        <strain evidence="6 7">CLA-AA-H78B</strain>
    </source>
</reference>
<keyword evidence="3" id="KW-0731">Sigma factor</keyword>
<evidence type="ECO:0000259" key="5">
    <source>
        <dbReference type="PROSITE" id="PS00622"/>
    </source>
</evidence>
<organism evidence="6 7">
    <name type="scientific">Hominiventricola aquisgranensis</name>
    <dbReference type="NCBI Taxonomy" id="3133164"/>
    <lineage>
        <taxon>Bacteria</taxon>
        <taxon>Bacillati</taxon>
        <taxon>Bacillota</taxon>
        <taxon>Clostridia</taxon>
        <taxon>Lachnospirales</taxon>
        <taxon>Lachnospiraceae</taxon>
        <taxon>Hominiventricola</taxon>
    </lineage>
</organism>
<name>A0ABV1HX24_9FIRM</name>
<evidence type="ECO:0000256" key="3">
    <source>
        <dbReference type="ARBA" id="ARBA00023082"/>
    </source>
</evidence>
<dbReference type="Gene3D" id="1.10.10.10">
    <property type="entry name" value="Winged helix-like DNA-binding domain superfamily/Winged helix DNA-binding domain"/>
    <property type="match status" value="1"/>
</dbReference>
<dbReference type="Proteomes" id="UP001470288">
    <property type="component" value="Unassembled WGS sequence"/>
</dbReference>
<dbReference type="Gene3D" id="1.10.1740.10">
    <property type="match status" value="1"/>
</dbReference>
<dbReference type="InterPro" id="IPR000792">
    <property type="entry name" value="Tscrpt_reg_LuxR_C"/>
</dbReference>